<evidence type="ECO:0000313" key="1">
    <source>
        <dbReference type="EMBL" id="CAK9315005.1"/>
    </source>
</evidence>
<evidence type="ECO:0000313" key="2">
    <source>
        <dbReference type="Proteomes" id="UP001642487"/>
    </source>
</evidence>
<proteinExistence type="predicted"/>
<organism evidence="1 2">
    <name type="scientific">Citrullus colocynthis</name>
    <name type="common">colocynth</name>
    <dbReference type="NCBI Taxonomy" id="252529"/>
    <lineage>
        <taxon>Eukaryota</taxon>
        <taxon>Viridiplantae</taxon>
        <taxon>Streptophyta</taxon>
        <taxon>Embryophyta</taxon>
        <taxon>Tracheophyta</taxon>
        <taxon>Spermatophyta</taxon>
        <taxon>Magnoliopsida</taxon>
        <taxon>eudicotyledons</taxon>
        <taxon>Gunneridae</taxon>
        <taxon>Pentapetalae</taxon>
        <taxon>rosids</taxon>
        <taxon>fabids</taxon>
        <taxon>Cucurbitales</taxon>
        <taxon>Cucurbitaceae</taxon>
        <taxon>Benincaseae</taxon>
        <taxon>Citrullus</taxon>
    </lineage>
</organism>
<accession>A0ABP0Y7Z2</accession>
<gene>
    <name evidence="1" type="ORF">CITCOLO1_LOCUS6782</name>
</gene>
<dbReference type="EMBL" id="OZ021736">
    <property type="protein sequence ID" value="CAK9315005.1"/>
    <property type="molecule type" value="Genomic_DNA"/>
</dbReference>
<sequence>MKCHIRDVIEGQMVKEHGVIGGHGSSDYSFRRTSTFRFFFHFLLHKIHTQLSNQTPRILSFLWILINSSPSSLPLQTHFAGIPTAALFSGHFFGFRLSNLLLTRLPFSWTPIFFLRNPRN</sequence>
<name>A0ABP0Y7Z2_9ROSI</name>
<protein>
    <submittedName>
        <fullName evidence="1">Uncharacterized protein</fullName>
    </submittedName>
</protein>
<reference evidence="1 2" key="1">
    <citation type="submission" date="2024-03" db="EMBL/GenBank/DDBJ databases">
        <authorList>
            <person name="Gkanogiannis A."/>
            <person name="Becerra Lopez-Lavalle L."/>
        </authorList>
    </citation>
    <scope>NUCLEOTIDE SEQUENCE [LARGE SCALE GENOMIC DNA]</scope>
</reference>
<keyword evidence="2" id="KW-1185">Reference proteome</keyword>
<dbReference type="Proteomes" id="UP001642487">
    <property type="component" value="Chromosome 2"/>
</dbReference>